<feature type="region of interest" description="Disordered" evidence="1">
    <location>
        <begin position="1"/>
        <end position="30"/>
    </location>
</feature>
<organism evidence="2">
    <name type="scientific">Rhizophora mucronata</name>
    <name type="common">Asiatic mangrove</name>
    <dbReference type="NCBI Taxonomy" id="61149"/>
    <lineage>
        <taxon>Eukaryota</taxon>
        <taxon>Viridiplantae</taxon>
        <taxon>Streptophyta</taxon>
        <taxon>Embryophyta</taxon>
        <taxon>Tracheophyta</taxon>
        <taxon>Spermatophyta</taxon>
        <taxon>Magnoliopsida</taxon>
        <taxon>eudicotyledons</taxon>
        <taxon>Gunneridae</taxon>
        <taxon>Pentapetalae</taxon>
        <taxon>rosids</taxon>
        <taxon>fabids</taxon>
        <taxon>Malpighiales</taxon>
        <taxon>Rhizophoraceae</taxon>
        <taxon>Rhizophora</taxon>
    </lineage>
</organism>
<name>A0A2P2QNL4_RHIMU</name>
<reference evidence="2" key="1">
    <citation type="submission" date="2018-02" db="EMBL/GenBank/DDBJ databases">
        <title>Rhizophora mucronata_Transcriptome.</title>
        <authorList>
            <person name="Meera S.P."/>
            <person name="Sreeshan A."/>
            <person name="Augustine A."/>
        </authorList>
    </citation>
    <scope>NUCLEOTIDE SEQUENCE</scope>
    <source>
        <tissue evidence="2">Leaf</tissue>
    </source>
</reference>
<dbReference type="EMBL" id="GGEC01088074">
    <property type="protein sequence ID" value="MBX68558.1"/>
    <property type="molecule type" value="Transcribed_RNA"/>
</dbReference>
<accession>A0A2P2QNL4</accession>
<sequence length="73" mass="8413">MFHLEEMNPTIDQILHPNNRAHHGPPNISKSIFKREKDNSSSSKQTAFQLIPRASIKTFVLRNIKHVDYGMAK</sequence>
<evidence type="ECO:0000313" key="2">
    <source>
        <dbReference type="EMBL" id="MBX68558.1"/>
    </source>
</evidence>
<dbReference type="AlphaFoldDB" id="A0A2P2QNL4"/>
<evidence type="ECO:0000256" key="1">
    <source>
        <dbReference type="SAM" id="MobiDB-lite"/>
    </source>
</evidence>
<proteinExistence type="predicted"/>
<protein>
    <submittedName>
        <fullName evidence="2">Uncharacterized protein</fullName>
    </submittedName>
</protein>